<proteinExistence type="predicted"/>
<dbReference type="AlphaFoldDB" id="A0A1H0PE91"/>
<evidence type="ECO:0008006" key="4">
    <source>
        <dbReference type="Google" id="ProtNLM"/>
    </source>
</evidence>
<feature type="transmembrane region" description="Helical" evidence="1">
    <location>
        <begin position="99"/>
        <end position="123"/>
    </location>
</feature>
<feature type="transmembrane region" description="Helical" evidence="1">
    <location>
        <begin position="143"/>
        <end position="161"/>
    </location>
</feature>
<dbReference type="RefSeq" id="WP_074482538.1">
    <property type="nucleotide sequence ID" value="NZ_FNJK01000004.1"/>
</dbReference>
<dbReference type="Pfam" id="PF12730">
    <property type="entry name" value="ABC2_membrane_4"/>
    <property type="match status" value="1"/>
</dbReference>
<evidence type="ECO:0000313" key="3">
    <source>
        <dbReference type="Proteomes" id="UP000183816"/>
    </source>
</evidence>
<feature type="transmembrane region" description="Helical" evidence="1">
    <location>
        <begin position="17"/>
        <end position="39"/>
    </location>
</feature>
<feature type="transmembrane region" description="Helical" evidence="1">
    <location>
        <begin position="59"/>
        <end position="78"/>
    </location>
</feature>
<dbReference type="CDD" id="cd21809">
    <property type="entry name" value="ABC-2_lan_permease-like"/>
    <property type="match status" value="1"/>
</dbReference>
<keyword evidence="1" id="KW-1133">Transmembrane helix</keyword>
<evidence type="ECO:0000313" key="2">
    <source>
        <dbReference type="EMBL" id="SDP03015.1"/>
    </source>
</evidence>
<evidence type="ECO:0000256" key="1">
    <source>
        <dbReference type="SAM" id="Phobius"/>
    </source>
</evidence>
<keyword evidence="1" id="KW-0812">Transmembrane</keyword>
<protein>
    <recommendedName>
        <fullName evidence="4">ABC-2 type transport system permease protein</fullName>
    </recommendedName>
</protein>
<feature type="transmembrane region" description="Helical" evidence="1">
    <location>
        <begin position="168"/>
        <end position="188"/>
    </location>
</feature>
<reference evidence="2 3" key="1">
    <citation type="submission" date="2016-10" db="EMBL/GenBank/DDBJ databases">
        <authorList>
            <person name="de Groot N.N."/>
        </authorList>
    </citation>
    <scope>NUCLEOTIDE SEQUENCE [LARGE SCALE GENOMIC DNA]</scope>
    <source>
        <strain evidence="2 3">Sb04</strain>
    </source>
</reference>
<keyword evidence="1" id="KW-0472">Membrane</keyword>
<dbReference type="OrthoDB" id="2234228at2"/>
<gene>
    <name evidence="2" type="ORF">SAMN05216347_104110</name>
</gene>
<feature type="transmembrane region" description="Helical" evidence="1">
    <location>
        <begin position="223"/>
        <end position="242"/>
    </location>
</feature>
<sequence>MKGYILAEWKKTKKVQLLAIGILFWILTSFIALFTYYYYHSDLTIRTESRVLWGQLTLYNSSLLYPPLLAIYVGLLWRPEFENNTLDMLRSNQVSLSKLTIAKIISIVRIILPIQLLFVILYIVVAQKDQILLMSDVLLRLKWVILSVIGSVSIICIQTYFSAKTRNLSKSVTLAAIGGFGTFALMFYSDGINKFYPYAQPMLALRSKEMNNLSSNDFSCFELILFLLVNIGFSLLFYWLSCSELCKNKDKK</sequence>
<dbReference type="EMBL" id="FNJK01000004">
    <property type="protein sequence ID" value="SDP03015.1"/>
    <property type="molecule type" value="Genomic_DNA"/>
</dbReference>
<accession>A0A1H0PE91</accession>
<organism evidence="2 3">
    <name type="scientific">Streptococcus equinus</name>
    <name type="common">Streptococcus bovis</name>
    <dbReference type="NCBI Taxonomy" id="1335"/>
    <lineage>
        <taxon>Bacteria</taxon>
        <taxon>Bacillati</taxon>
        <taxon>Bacillota</taxon>
        <taxon>Bacilli</taxon>
        <taxon>Lactobacillales</taxon>
        <taxon>Streptococcaceae</taxon>
        <taxon>Streptococcus</taxon>
    </lineage>
</organism>
<name>A0A1H0PE91_STREI</name>
<dbReference type="Proteomes" id="UP000183816">
    <property type="component" value="Unassembled WGS sequence"/>
</dbReference>